<name>D1YXM6_METPS</name>
<evidence type="ECO:0008006" key="3">
    <source>
        <dbReference type="Google" id="ProtNLM"/>
    </source>
</evidence>
<dbReference type="EMBL" id="AP011532">
    <property type="protein sequence ID" value="BAI61198.1"/>
    <property type="molecule type" value="Genomic_DNA"/>
</dbReference>
<dbReference type="GeneID" id="8683006"/>
<sequence>MNRACAAVLLLIACAVAVSGCSSQAQDLRNTTLGGNFYNYDKVHHWMYNVTMIAGGATSAWNMTVYVRNDTFGGAPARYMQILTEGNGMNITYDVWSDPKNYGVLKMHAKGTTGDFFQDRDVSNLQIGTLPDVGLSYYFVPFWAIKNGTATTASGSKIPVTVYSASDNKGLTVTYWVCPYVPVPLQVEVSDPNVRIVETLVGYE</sequence>
<dbReference type="Proteomes" id="UP000001882">
    <property type="component" value="Chromosome"/>
</dbReference>
<dbReference type="InParanoid" id="D1YXM6"/>
<gene>
    <name evidence="1" type="ordered locus">MCP_1126</name>
</gene>
<protein>
    <recommendedName>
        <fullName evidence="3">Lipoprotein</fullName>
    </recommendedName>
</protein>
<evidence type="ECO:0000313" key="1">
    <source>
        <dbReference type="EMBL" id="BAI61198.1"/>
    </source>
</evidence>
<reference evidence="1 2" key="2">
    <citation type="journal article" date="2008" name="Int. J. Syst. Evol. Microbiol.">
        <title>Methanocella paludicola gen. nov., sp. nov., a methane-producing archaeon, the first isolate of the lineage 'Rice Cluster I', and proposal of the new archaeal order Methanocellales ord. nov.</title>
        <authorList>
            <person name="Sakai S."/>
            <person name="Imachi H."/>
            <person name="Hanada S."/>
            <person name="Ohashi A."/>
            <person name="Harada H."/>
            <person name="Kamagata Y."/>
        </authorList>
    </citation>
    <scope>NUCLEOTIDE SEQUENCE [LARGE SCALE GENOMIC DNA]</scope>
    <source>
        <strain evidence="2">DSM 17711 / JCM 13418 / NBRC 101707 / SANAE</strain>
    </source>
</reference>
<dbReference type="OrthoDB" id="147261at2157"/>
<dbReference type="eggNOG" id="arCOG11016">
    <property type="taxonomic scope" value="Archaea"/>
</dbReference>
<proteinExistence type="predicted"/>
<evidence type="ECO:0000313" key="2">
    <source>
        <dbReference type="Proteomes" id="UP000001882"/>
    </source>
</evidence>
<keyword evidence="2" id="KW-1185">Reference proteome</keyword>
<dbReference type="AlphaFoldDB" id="D1YXM6"/>
<reference evidence="1 2" key="1">
    <citation type="journal article" date="2007" name="Appl. Environ. Microbiol.">
        <title>Isolation of key methanogens for global methane emission from rice paddy fields: a novel isolate affiliated with the clone cluster rice cluster I.</title>
        <authorList>
            <person name="Sakai S."/>
            <person name="Imachi H."/>
            <person name="Sekiguchi Y."/>
            <person name="Ohashi A."/>
            <person name="Harada H."/>
            <person name="Kamagata Y."/>
        </authorList>
    </citation>
    <scope>NUCLEOTIDE SEQUENCE [LARGE SCALE GENOMIC DNA]</scope>
    <source>
        <strain evidence="2">DSM 17711 / JCM 13418 / NBRC 101707 / SANAE</strain>
    </source>
</reference>
<dbReference type="PROSITE" id="PS51257">
    <property type="entry name" value="PROKAR_LIPOPROTEIN"/>
    <property type="match status" value="1"/>
</dbReference>
<dbReference type="STRING" id="304371.MCP_1126"/>
<accession>D1YXM6</accession>
<dbReference type="KEGG" id="mpd:MCP_1126"/>
<organism evidence="1 2">
    <name type="scientific">Methanocella paludicola (strain DSM 17711 / JCM 13418 / NBRC 101707 / SANAE)</name>
    <dbReference type="NCBI Taxonomy" id="304371"/>
    <lineage>
        <taxon>Archaea</taxon>
        <taxon>Methanobacteriati</taxon>
        <taxon>Methanobacteriota</taxon>
        <taxon>Stenosarchaea group</taxon>
        <taxon>Methanomicrobia</taxon>
        <taxon>Methanocellales</taxon>
        <taxon>Methanocellaceae</taxon>
        <taxon>Methanocella</taxon>
    </lineage>
</organism>
<reference evidence="2" key="3">
    <citation type="journal article" date="2011" name="PLoS ONE">
        <title>Genome sequence of a mesophilic hydrogenotrophic methanogen Methanocella paludicola, the first cultivated representative of the order Methanocellales.</title>
        <authorList>
            <person name="Sakai S."/>
            <person name="Takaki Y."/>
            <person name="Shimamura S."/>
            <person name="Sekine M."/>
            <person name="Tajima T."/>
            <person name="Kosugi H."/>
            <person name="Ichikawa N."/>
            <person name="Tasumi E."/>
            <person name="Hiraki A.T."/>
            <person name="Shimizu A."/>
            <person name="Kato Y."/>
            <person name="Nishiko R."/>
            <person name="Mori K."/>
            <person name="Fujita N."/>
            <person name="Imachi H."/>
            <person name="Takai K."/>
        </authorList>
    </citation>
    <scope>NUCLEOTIDE SEQUENCE [LARGE SCALE GENOMIC DNA]</scope>
    <source>
        <strain evidence="2">DSM 17711 / JCM 13418 / NBRC 101707 / SANAE</strain>
    </source>
</reference>
<dbReference type="RefSeq" id="WP_012899877.1">
    <property type="nucleotide sequence ID" value="NC_013665.1"/>
</dbReference>